<reference evidence="1" key="1">
    <citation type="submission" date="2022-11" db="EMBL/GenBank/DDBJ databases">
        <authorList>
            <person name="Petersen C."/>
        </authorList>
    </citation>
    <scope>NUCLEOTIDE SEQUENCE</scope>
    <source>
        <strain evidence="1">IBT 30761</strain>
    </source>
</reference>
<dbReference type="GeneID" id="81360455"/>
<gene>
    <name evidence="1" type="ORF">N7532_008985</name>
</gene>
<proteinExistence type="predicted"/>
<dbReference type="AlphaFoldDB" id="A0A9W9K2K1"/>
<name>A0A9W9K2K1_9EURO</name>
<dbReference type="Proteomes" id="UP001149074">
    <property type="component" value="Unassembled WGS sequence"/>
</dbReference>
<reference evidence="1" key="2">
    <citation type="journal article" date="2023" name="IMA Fungus">
        <title>Comparative genomic study of the Penicillium genus elucidates a diverse pangenome and 15 lateral gene transfer events.</title>
        <authorList>
            <person name="Petersen C."/>
            <person name="Sorensen T."/>
            <person name="Nielsen M.R."/>
            <person name="Sondergaard T.E."/>
            <person name="Sorensen J.L."/>
            <person name="Fitzpatrick D.A."/>
            <person name="Frisvad J.C."/>
            <person name="Nielsen K.L."/>
        </authorList>
    </citation>
    <scope>NUCLEOTIDE SEQUENCE</scope>
    <source>
        <strain evidence="1">IBT 30761</strain>
    </source>
</reference>
<sequence>MARLVLQLQRNQRQALRWRGLRASSRCVSTNTSTGWHDPSPTELLRATLLGATTPNTSDGTHLKQNKRILELLDTDWPRGSPPPPLWYALKGVPPREEQEDSERLHSVASLSSVRNATERLVVNSAGAEVFQRSLKAMLQQCHGKVTYSEIQSTLSDIAVRLQRLELPMTADLCELGMYYAALNLSSPAFHQVFKDCLRLDPDGFTFVKSGAIIRALYETVRLELFKNPNYDAIHILAEVTGEYAAVSEQSIPKFHDVLHRNLDLDLGSDGRRNWATYLCLLSKLRSDKPFTHSWTHFLNKAIDSEQELHATYRIVSDLIQSGRSVIAAKCLEDISIRNRDQLPYIATFRHLQVLLDDPVVSESLPDVVGNELYGVILELAFSNMEQRLGIQWQADGSTHIGISANSSSTAFEDQPLLTIDGDCAGYDDPIRLYAELYALGCSHSPADLGRIVNLLNEHDGNALDVVPEFRSESALPEFRWCPQHSPIEFSHAVLPTVTDSTREWTPALLGLIRARPLINDMPQERAGSFHFLQLGSLEIRRGPHEAWQPSGYIVGWNRLLGRMTALFVGKDAGLIDSGPMPSAAPFGTLLHLRPSHMHALVDSPWSSVDPFYLDLDPGRDLGFQ</sequence>
<evidence type="ECO:0000313" key="1">
    <source>
        <dbReference type="EMBL" id="KAJ5090301.1"/>
    </source>
</evidence>
<accession>A0A9W9K2K1</accession>
<keyword evidence="2" id="KW-1185">Reference proteome</keyword>
<dbReference type="RefSeq" id="XP_056472282.1">
    <property type="nucleotide sequence ID" value="XM_056621476.1"/>
</dbReference>
<organism evidence="1 2">
    <name type="scientific">Penicillium argentinense</name>
    <dbReference type="NCBI Taxonomy" id="1131581"/>
    <lineage>
        <taxon>Eukaryota</taxon>
        <taxon>Fungi</taxon>
        <taxon>Dikarya</taxon>
        <taxon>Ascomycota</taxon>
        <taxon>Pezizomycotina</taxon>
        <taxon>Eurotiomycetes</taxon>
        <taxon>Eurotiomycetidae</taxon>
        <taxon>Eurotiales</taxon>
        <taxon>Aspergillaceae</taxon>
        <taxon>Penicillium</taxon>
    </lineage>
</organism>
<dbReference type="OrthoDB" id="4442598at2759"/>
<dbReference type="EMBL" id="JAPQKI010000009">
    <property type="protein sequence ID" value="KAJ5090301.1"/>
    <property type="molecule type" value="Genomic_DNA"/>
</dbReference>
<evidence type="ECO:0000313" key="2">
    <source>
        <dbReference type="Proteomes" id="UP001149074"/>
    </source>
</evidence>
<protein>
    <submittedName>
        <fullName evidence="1">Uncharacterized protein</fullName>
    </submittedName>
</protein>
<comment type="caution">
    <text evidence="1">The sequence shown here is derived from an EMBL/GenBank/DDBJ whole genome shotgun (WGS) entry which is preliminary data.</text>
</comment>